<proteinExistence type="predicted"/>
<dbReference type="EMBL" id="CP109546">
    <property type="protein sequence ID" value="WTZ13335.1"/>
    <property type="molecule type" value="Genomic_DNA"/>
</dbReference>
<reference evidence="1" key="1">
    <citation type="submission" date="2022-10" db="EMBL/GenBank/DDBJ databases">
        <title>The complete genomes of actinobacterial strains from the NBC collection.</title>
        <authorList>
            <person name="Joergensen T.S."/>
            <person name="Alvarez Arevalo M."/>
            <person name="Sterndorff E.B."/>
            <person name="Faurdal D."/>
            <person name="Vuksanovic O."/>
            <person name="Mourched A.-S."/>
            <person name="Charusanti P."/>
            <person name="Shaw S."/>
            <person name="Blin K."/>
            <person name="Weber T."/>
        </authorList>
    </citation>
    <scope>NUCLEOTIDE SEQUENCE</scope>
    <source>
        <strain evidence="1">NBC_01393</strain>
    </source>
</reference>
<name>A0AAU3I659_9ACTN</name>
<sequence>MATIDPSFRRRLLVESLTVLAAEPSVQVAWLEGYGVPADEIALDFDNAFGVSEQLVEEGRLNPEALPDLRDIDEVFSAMSSERNASRWTEDALYGDEGWIKARKLARRILMAELGEWRVPMPDICIIR</sequence>
<organism evidence="1">
    <name type="scientific">Streptomyces sp. NBC_01393</name>
    <dbReference type="NCBI Taxonomy" id="2903851"/>
    <lineage>
        <taxon>Bacteria</taxon>
        <taxon>Bacillati</taxon>
        <taxon>Actinomycetota</taxon>
        <taxon>Actinomycetes</taxon>
        <taxon>Kitasatosporales</taxon>
        <taxon>Streptomycetaceae</taxon>
        <taxon>Streptomyces</taxon>
    </lineage>
</organism>
<dbReference type="AlphaFoldDB" id="A0AAU3I659"/>
<protein>
    <submittedName>
        <fullName evidence="1">Uncharacterized protein</fullName>
    </submittedName>
</protein>
<accession>A0AAU3I659</accession>
<gene>
    <name evidence="1" type="ORF">OG699_38435</name>
</gene>
<evidence type="ECO:0000313" key="1">
    <source>
        <dbReference type="EMBL" id="WTZ13335.1"/>
    </source>
</evidence>